<protein>
    <submittedName>
        <fullName evidence="2">Uncharacterized protein</fullName>
    </submittedName>
</protein>
<evidence type="ECO:0000256" key="1">
    <source>
        <dbReference type="SAM" id="Phobius"/>
    </source>
</evidence>
<dbReference type="STRING" id="497965.Cyan7822_0634"/>
<dbReference type="RefSeq" id="WP_013320780.1">
    <property type="nucleotide sequence ID" value="NC_014501.1"/>
</dbReference>
<keyword evidence="1" id="KW-1133">Transmembrane helix</keyword>
<feature type="transmembrane region" description="Helical" evidence="1">
    <location>
        <begin position="55"/>
        <end position="78"/>
    </location>
</feature>
<evidence type="ECO:0000313" key="2">
    <source>
        <dbReference type="EMBL" id="ADN12670.1"/>
    </source>
</evidence>
<gene>
    <name evidence="2" type="ordered locus">Cyan7822_0634</name>
</gene>
<accession>E0U9H8</accession>
<name>E0U9H8_GLOV7</name>
<reference evidence="3" key="1">
    <citation type="journal article" date="2011" name="MBio">
        <title>Novel metabolic attributes of the genus Cyanothece, comprising a group of unicellular nitrogen-fixing Cyanobacteria.</title>
        <authorList>
            <person name="Bandyopadhyay A."/>
            <person name="Elvitigala T."/>
            <person name="Welsh E."/>
            <person name="Stockel J."/>
            <person name="Liberton M."/>
            <person name="Min H."/>
            <person name="Sherman L.A."/>
            <person name="Pakrasi H.B."/>
        </authorList>
    </citation>
    <scope>NUCLEOTIDE SEQUENCE [LARGE SCALE GENOMIC DNA]</scope>
    <source>
        <strain evidence="3">PCC 7822</strain>
    </source>
</reference>
<dbReference type="HOGENOM" id="CLU_2080890_0_0_3"/>
<feature type="transmembrane region" description="Helical" evidence="1">
    <location>
        <begin position="99"/>
        <end position="116"/>
    </location>
</feature>
<evidence type="ECO:0000313" key="3">
    <source>
        <dbReference type="Proteomes" id="UP000008206"/>
    </source>
</evidence>
<organism evidence="2 3">
    <name type="scientific">Gloeothece verrucosa (strain PCC 7822)</name>
    <name type="common">Cyanothece sp. (strain PCC 7822)</name>
    <dbReference type="NCBI Taxonomy" id="497965"/>
    <lineage>
        <taxon>Bacteria</taxon>
        <taxon>Bacillati</taxon>
        <taxon>Cyanobacteriota</taxon>
        <taxon>Cyanophyceae</taxon>
        <taxon>Oscillatoriophycideae</taxon>
        <taxon>Chroococcales</taxon>
        <taxon>Aphanothecaceae</taxon>
        <taxon>Gloeothece</taxon>
        <taxon>Gloeothece verrucosa</taxon>
    </lineage>
</organism>
<dbReference type="AlphaFoldDB" id="E0U9H8"/>
<dbReference type="KEGG" id="cyj:Cyan7822_0634"/>
<keyword evidence="1" id="KW-0472">Membrane</keyword>
<sequence>MTQSQESNWLWDGLKRIVQLVVVGATMWFAGVYLVQLVEFGSYSGDLTSVLLDHIPAAIGIPLAAIAATCIVVVLDFSTQDTIKVDATGFKFEGATGQIILWVFCFLALVSALKLLW</sequence>
<keyword evidence="3" id="KW-1185">Reference proteome</keyword>
<dbReference type="Proteomes" id="UP000008206">
    <property type="component" value="Chromosome"/>
</dbReference>
<proteinExistence type="predicted"/>
<dbReference type="eggNOG" id="ENOG5032HII">
    <property type="taxonomic scope" value="Bacteria"/>
</dbReference>
<dbReference type="EMBL" id="CP002198">
    <property type="protein sequence ID" value="ADN12670.1"/>
    <property type="molecule type" value="Genomic_DNA"/>
</dbReference>
<keyword evidence="1" id="KW-0812">Transmembrane</keyword>
<feature type="transmembrane region" description="Helical" evidence="1">
    <location>
        <begin position="17"/>
        <end position="35"/>
    </location>
</feature>